<proteinExistence type="predicted"/>
<dbReference type="GO" id="GO:0061503">
    <property type="term" value="F:tRNA threonylcarbamoyladenosine dehydratase"/>
    <property type="evidence" value="ECO:0007669"/>
    <property type="project" value="TreeGrafter"/>
</dbReference>
<sequence>MSFRNHRFSRLELLVGREGLGRFRNLHILIVGAGGVGSFAAEAIARSAIGKVTIVDHDEVCVTNVNRQLHAFTDTVGKKKVELLVERLKKINPLAGYFGIAEHHHPDKENFIFEEAERLAGQPVDAVIDCIDTLIPKVDLLARSLKLGIPIWSSMGSASRMDPAQIRCADISETRVDPFAKQIRAKLREIGISEGIRAVFSIEDPIDPEQAVPGTEWHCICPTIEKEFGACQHKRVMLGTISYLPPMFGLWLAGDLLQHFLKGIDFKKRDTFEKIPTYDEFKKVLKLGKQ</sequence>
<evidence type="ECO:0000313" key="3">
    <source>
        <dbReference type="Proteomes" id="UP000291236"/>
    </source>
</evidence>
<dbReference type="CDD" id="cd00755">
    <property type="entry name" value="YgdL_like"/>
    <property type="match status" value="1"/>
</dbReference>
<protein>
    <submittedName>
        <fullName evidence="2">tRNA threonylcarbamoyladenosine dehydratase</fullName>
    </submittedName>
</protein>
<keyword evidence="3" id="KW-1185">Reference proteome</keyword>
<dbReference type="SUPFAM" id="SSF69572">
    <property type="entry name" value="Activating enzymes of the ubiquitin-like proteins"/>
    <property type="match status" value="1"/>
</dbReference>
<dbReference type="PANTHER" id="PTHR43267:SF1">
    <property type="entry name" value="TRNA THREONYLCARBAMOYLADENOSINE DEHYDRATASE"/>
    <property type="match status" value="1"/>
</dbReference>
<dbReference type="GO" id="GO:0061504">
    <property type="term" value="P:cyclic threonylcarbamoyladenosine biosynthetic process"/>
    <property type="evidence" value="ECO:0007669"/>
    <property type="project" value="TreeGrafter"/>
</dbReference>
<organism evidence="2 3">
    <name type="scientific">Fluviispira sanaruensis</name>
    <dbReference type="NCBI Taxonomy" id="2493639"/>
    <lineage>
        <taxon>Bacteria</taxon>
        <taxon>Pseudomonadati</taxon>
        <taxon>Bdellovibrionota</taxon>
        <taxon>Oligoflexia</taxon>
        <taxon>Silvanigrellales</taxon>
        <taxon>Silvanigrellaceae</taxon>
        <taxon>Fluviispira</taxon>
    </lineage>
</organism>
<dbReference type="RefSeq" id="WP_172603710.1">
    <property type="nucleotide sequence ID" value="NZ_AP019368.1"/>
</dbReference>
<dbReference type="Gene3D" id="3.40.50.720">
    <property type="entry name" value="NAD(P)-binding Rossmann-like Domain"/>
    <property type="match status" value="1"/>
</dbReference>
<dbReference type="EMBL" id="AP019368">
    <property type="protein sequence ID" value="BBH51850.1"/>
    <property type="molecule type" value="Genomic_DNA"/>
</dbReference>
<dbReference type="GO" id="GO:0008641">
    <property type="term" value="F:ubiquitin-like modifier activating enzyme activity"/>
    <property type="evidence" value="ECO:0007669"/>
    <property type="project" value="InterPro"/>
</dbReference>
<dbReference type="InterPro" id="IPR045886">
    <property type="entry name" value="ThiF/MoeB/HesA"/>
</dbReference>
<dbReference type="Proteomes" id="UP000291236">
    <property type="component" value="Chromosome"/>
</dbReference>
<evidence type="ECO:0000259" key="1">
    <source>
        <dbReference type="Pfam" id="PF00899"/>
    </source>
</evidence>
<dbReference type="Pfam" id="PF00899">
    <property type="entry name" value="ThiF"/>
    <property type="match status" value="1"/>
</dbReference>
<evidence type="ECO:0000313" key="2">
    <source>
        <dbReference type="EMBL" id="BBH51850.1"/>
    </source>
</evidence>
<dbReference type="PANTHER" id="PTHR43267">
    <property type="entry name" value="TRNA THREONYLCARBAMOYLADENOSINE DEHYDRATASE"/>
    <property type="match status" value="1"/>
</dbReference>
<dbReference type="InterPro" id="IPR035985">
    <property type="entry name" value="Ubiquitin-activating_enz"/>
</dbReference>
<gene>
    <name evidence="2" type="ORF">JCM31447_02730</name>
</gene>
<dbReference type="InterPro" id="IPR000594">
    <property type="entry name" value="ThiF_NAD_FAD-bd"/>
</dbReference>
<name>A0A4P2VJR4_FLUSA</name>
<dbReference type="AlphaFoldDB" id="A0A4P2VJR4"/>
<reference evidence="2 3" key="1">
    <citation type="submission" date="2018-12" db="EMBL/GenBank/DDBJ databases">
        <title>Rubrispira sanarue gen. nov., sp., nov., a member of the order Silvanigrellales, isolated from a brackish lake in Hamamatsu Japan.</title>
        <authorList>
            <person name="Maejima Y."/>
            <person name="Iino T."/>
            <person name="Muraguchi Y."/>
            <person name="Fukuda K."/>
            <person name="Nojiri H."/>
            <person name="Ohkuma M."/>
            <person name="Moriuchi R."/>
            <person name="Dohra H."/>
            <person name="Kimbara K."/>
            <person name="Shintani M."/>
        </authorList>
    </citation>
    <scope>NUCLEOTIDE SEQUENCE [LARGE SCALE GENOMIC DNA]</scope>
    <source>
        <strain evidence="2 3">RF1110005</strain>
    </source>
</reference>
<feature type="domain" description="THIF-type NAD/FAD binding fold" evidence="1">
    <location>
        <begin position="14"/>
        <end position="261"/>
    </location>
</feature>
<accession>A0A4P2VJR4</accession>
<dbReference type="KEGG" id="sbf:JCM31447_02730"/>